<reference evidence="2" key="2">
    <citation type="journal article" date="2015" name="Fish Shellfish Immunol.">
        <title>Early steps in the European eel (Anguilla anguilla)-Vibrio vulnificus interaction in the gills: Role of the RtxA13 toxin.</title>
        <authorList>
            <person name="Callol A."/>
            <person name="Pajuelo D."/>
            <person name="Ebbesson L."/>
            <person name="Teles M."/>
            <person name="MacKenzie S."/>
            <person name="Amaro C."/>
        </authorList>
    </citation>
    <scope>NUCLEOTIDE SEQUENCE</scope>
</reference>
<accession>A0A0E9RN51</accession>
<feature type="signal peptide" evidence="1">
    <location>
        <begin position="1"/>
        <end position="22"/>
    </location>
</feature>
<dbReference type="EMBL" id="GBXM01078727">
    <property type="protein sequence ID" value="JAH29850.1"/>
    <property type="molecule type" value="Transcribed_RNA"/>
</dbReference>
<sequence length="50" mass="5818">MTHINHFLLFHCYITFITEIWGRNSPNNWKGDLNVSYRIGPGFTAGFTTQ</sequence>
<dbReference type="Gene3D" id="3.50.30.30">
    <property type="match status" value="1"/>
</dbReference>
<reference evidence="2" key="1">
    <citation type="submission" date="2014-11" db="EMBL/GenBank/DDBJ databases">
        <authorList>
            <person name="Amaro Gonzalez C."/>
        </authorList>
    </citation>
    <scope>NUCLEOTIDE SEQUENCE</scope>
</reference>
<keyword evidence="1" id="KW-0732">Signal</keyword>
<name>A0A0E9RN51_ANGAN</name>
<proteinExistence type="predicted"/>
<dbReference type="AlphaFoldDB" id="A0A0E9RN51"/>
<organism evidence="2">
    <name type="scientific">Anguilla anguilla</name>
    <name type="common">European freshwater eel</name>
    <name type="synonym">Muraena anguilla</name>
    <dbReference type="NCBI Taxonomy" id="7936"/>
    <lineage>
        <taxon>Eukaryota</taxon>
        <taxon>Metazoa</taxon>
        <taxon>Chordata</taxon>
        <taxon>Craniata</taxon>
        <taxon>Vertebrata</taxon>
        <taxon>Euteleostomi</taxon>
        <taxon>Actinopterygii</taxon>
        <taxon>Neopterygii</taxon>
        <taxon>Teleostei</taxon>
        <taxon>Anguilliformes</taxon>
        <taxon>Anguillidae</taxon>
        <taxon>Anguilla</taxon>
    </lineage>
</organism>
<evidence type="ECO:0000313" key="2">
    <source>
        <dbReference type="EMBL" id="JAH29850.1"/>
    </source>
</evidence>
<protein>
    <submittedName>
        <fullName evidence="2">Uncharacterized protein</fullName>
    </submittedName>
</protein>
<feature type="chain" id="PRO_5002432027" evidence="1">
    <location>
        <begin position="23"/>
        <end position="50"/>
    </location>
</feature>
<evidence type="ECO:0000256" key="1">
    <source>
        <dbReference type="SAM" id="SignalP"/>
    </source>
</evidence>